<feature type="signal peptide" evidence="3">
    <location>
        <begin position="1"/>
        <end position="20"/>
    </location>
</feature>
<dbReference type="Proteomes" id="UP001221142">
    <property type="component" value="Unassembled WGS sequence"/>
</dbReference>
<dbReference type="CDD" id="cd23508">
    <property type="entry name" value="hydrophobin_II"/>
    <property type="match status" value="1"/>
</dbReference>
<proteinExistence type="inferred from homology"/>
<keyword evidence="2" id="KW-1015">Disulfide bond</keyword>
<evidence type="ECO:0000313" key="4">
    <source>
        <dbReference type="EMBL" id="KAJ7617841.1"/>
    </source>
</evidence>
<dbReference type="InterPro" id="IPR010636">
    <property type="entry name" value="Class_II_hydrophobin"/>
</dbReference>
<evidence type="ECO:0000256" key="2">
    <source>
        <dbReference type="ARBA" id="ARBA00023157"/>
    </source>
</evidence>
<accession>A0AAD7BDK8</accession>
<dbReference type="SUPFAM" id="SSF101751">
    <property type="entry name" value="Hydrophobin II, HfbII"/>
    <property type="match status" value="1"/>
</dbReference>
<protein>
    <submittedName>
        <fullName evidence="4">Uncharacterized protein</fullName>
    </submittedName>
</protein>
<name>A0AAD7BDK8_9AGAR</name>
<keyword evidence="5" id="KW-1185">Reference proteome</keyword>
<evidence type="ECO:0000256" key="3">
    <source>
        <dbReference type="SAM" id="SignalP"/>
    </source>
</evidence>
<dbReference type="Pfam" id="PF06766">
    <property type="entry name" value="Hydrophobin_2"/>
    <property type="match status" value="1"/>
</dbReference>
<sequence length="107" mass="10869">MHFTSTTLLTLASLLTVTVAMPGLAAGGGGDYTPCTALFYSDAECCSSFDDGMGLVTSDCTPPDGTLTCEGDFTNACSAVGKTAQCCIPEVMGEYICQDPTADTTAA</sequence>
<keyword evidence="3" id="KW-0732">Signal</keyword>
<comment type="caution">
    <text evidence="4">The sequence shown here is derived from an EMBL/GenBank/DDBJ whole genome shotgun (WGS) entry which is preliminary data.</text>
</comment>
<evidence type="ECO:0000256" key="1">
    <source>
        <dbReference type="ARBA" id="ARBA00009576"/>
    </source>
</evidence>
<reference evidence="4" key="1">
    <citation type="submission" date="2023-03" db="EMBL/GenBank/DDBJ databases">
        <title>Massive genome expansion in bonnet fungi (Mycena s.s.) driven by repeated elements and novel gene families across ecological guilds.</title>
        <authorList>
            <consortium name="Lawrence Berkeley National Laboratory"/>
            <person name="Harder C.B."/>
            <person name="Miyauchi S."/>
            <person name="Viragh M."/>
            <person name="Kuo A."/>
            <person name="Thoen E."/>
            <person name="Andreopoulos B."/>
            <person name="Lu D."/>
            <person name="Skrede I."/>
            <person name="Drula E."/>
            <person name="Henrissat B."/>
            <person name="Morin E."/>
            <person name="Kohler A."/>
            <person name="Barry K."/>
            <person name="LaButti K."/>
            <person name="Morin E."/>
            <person name="Salamov A."/>
            <person name="Lipzen A."/>
            <person name="Mereny Z."/>
            <person name="Hegedus B."/>
            <person name="Baldrian P."/>
            <person name="Stursova M."/>
            <person name="Weitz H."/>
            <person name="Taylor A."/>
            <person name="Grigoriev I.V."/>
            <person name="Nagy L.G."/>
            <person name="Martin F."/>
            <person name="Kauserud H."/>
        </authorList>
    </citation>
    <scope>NUCLEOTIDE SEQUENCE</scope>
    <source>
        <strain evidence="4">9284</strain>
    </source>
</reference>
<organism evidence="4 5">
    <name type="scientific">Roridomyces roridus</name>
    <dbReference type="NCBI Taxonomy" id="1738132"/>
    <lineage>
        <taxon>Eukaryota</taxon>
        <taxon>Fungi</taxon>
        <taxon>Dikarya</taxon>
        <taxon>Basidiomycota</taxon>
        <taxon>Agaricomycotina</taxon>
        <taxon>Agaricomycetes</taxon>
        <taxon>Agaricomycetidae</taxon>
        <taxon>Agaricales</taxon>
        <taxon>Marasmiineae</taxon>
        <taxon>Mycenaceae</taxon>
        <taxon>Roridomyces</taxon>
    </lineage>
</organism>
<gene>
    <name evidence="4" type="ORF">FB45DRAFT_872298</name>
</gene>
<evidence type="ECO:0000313" key="5">
    <source>
        <dbReference type="Proteomes" id="UP001221142"/>
    </source>
</evidence>
<dbReference type="GO" id="GO:0005576">
    <property type="term" value="C:extracellular region"/>
    <property type="evidence" value="ECO:0007669"/>
    <property type="project" value="InterPro"/>
</dbReference>
<feature type="chain" id="PRO_5042231440" evidence="3">
    <location>
        <begin position="21"/>
        <end position="107"/>
    </location>
</feature>
<dbReference type="AlphaFoldDB" id="A0AAD7BDK8"/>
<dbReference type="InterPro" id="IPR036686">
    <property type="entry name" value="Class_II_Hydrophobin_sf"/>
</dbReference>
<comment type="similarity">
    <text evidence="1">Belongs to the cerato-ulmin hydrophobin family.</text>
</comment>
<dbReference type="Gene3D" id="3.20.120.10">
    <property type="entry name" value="Hydrophobin"/>
    <property type="match status" value="1"/>
</dbReference>
<dbReference type="EMBL" id="JARKIF010000020">
    <property type="protein sequence ID" value="KAJ7617841.1"/>
    <property type="molecule type" value="Genomic_DNA"/>
</dbReference>